<dbReference type="Gene3D" id="1.20.1290.10">
    <property type="entry name" value="AhpD-like"/>
    <property type="match status" value="1"/>
</dbReference>
<feature type="domain" description="Carboxymuconolactone decarboxylase-like" evidence="1">
    <location>
        <begin position="12"/>
        <end position="93"/>
    </location>
</feature>
<keyword evidence="3" id="KW-1185">Reference proteome</keyword>
<dbReference type="PANTHER" id="PTHR34846">
    <property type="entry name" value="4-CARBOXYMUCONOLACTONE DECARBOXYLASE FAMILY PROTEIN (AFU_ORTHOLOGUE AFUA_6G11590)"/>
    <property type="match status" value="1"/>
</dbReference>
<dbReference type="InterPro" id="IPR029032">
    <property type="entry name" value="AhpD-like"/>
</dbReference>
<dbReference type="SUPFAM" id="SSF69118">
    <property type="entry name" value="AhpD-like"/>
    <property type="match status" value="1"/>
</dbReference>
<organism evidence="2 3">
    <name type="scientific">Euzebyella saccharophila</name>
    <dbReference type="NCBI Taxonomy" id="679664"/>
    <lineage>
        <taxon>Bacteria</taxon>
        <taxon>Pseudomonadati</taxon>
        <taxon>Bacteroidota</taxon>
        <taxon>Flavobacteriia</taxon>
        <taxon>Flavobacteriales</taxon>
        <taxon>Flavobacteriaceae</taxon>
        <taxon>Euzebyella</taxon>
    </lineage>
</organism>
<dbReference type="RefSeq" id="WP_192461946.1">
    <property type="nucleotide sequence ID" value="NZ_JACYFJ010000002.1"/>
</dbReference>
<dbReference type="InterPro" id="IPR003779">
    <property type="entry name" value="CMD-like"/>
</dbReference>
<dbReference type="Proteomes" id="UP001595814">
    <property type="component" value="Unassembled WGS sequence"/>
</dbReference>
<dbReference type="Pfam" id="PF02627">
    <property type="entry name" value="CMD"/>
    <property type="match status" value="1"/>
</dbReference>
<dbReference type="NCBIfam" id="TIGR00778">
    <property type="entry name" value="ahpD_dom"/>
    <property type="match status" value="1"/>
</dbReference>
<dbReference type="PANTHER" id="PTHR34846:SF10">
    <property type="entry name" value="CYTOPLASMIC PROTEIN"/>
    <property type="match status" value="1"/>
</dbReference>
<accession>A0ABV8JQU5</accession>
<sequence>MTKRINIYQTQPEAFKGMFALEKFLTEGPLNKKQISLIKMRASQINGCAYCLAMHSKEALKAGESPERLHLLAAWKDSNEFINDEKVLLRMTEEITNIHENGLTEETYQIATELFETSSLISIIMAIATINSWNRIAISTRLEFNSSVT</sequence>
<dbReference type="EMBL" id="JBHSAW010000010">
    <property type="protein sequence ID" value="MFC4097247.1"/>
    <property type="molecule type" value="Genomic_DNA"/>
</dbReference>
<proteinExistence type="predicted"/>
<evidence type="ECO:0000259" key="1">
    <source>
        <dbReference type="Pfam" id="PF02627"/>
    </source>
</evidence>
<name>A0ABV8JQU5_9FLAO</name>
<gene>
    <name evidence="2" type="ORF">ACFOUT_15255</name>
</gene>
<evidence type="ECO:0000313" key="3">
    <source>
        <dbReference type="Proteomes" id="UP001595814"/>
    </source>
</evidence>
<comment type="caution">
    <text evidence="2">The sequence shown here is derived from an EMBL/GenBank/DDBJ whole genome shotgun (WGS) entry which is preliminary data.</text>
</comment>
<reference evidence="3" key="1">
    <citation type="journal article" date="2019" name="Int. J. Syst. Evol. Microbiol.">
        <title>The Global Catalogue of Microorganisms (GCM) 10K type strain sequencing project: providing services to taxonomists for standard genome sequencing and annotation.</title>
        <authorList>
            <consortium name="The Broad Institute Genomics Platform"/>
            <consortium name="The Broad Institute Genome Sequencing Center for Infectious Disease"/>
            <person name="Wu L."/>
            <person name="Ma J."/>
        </authorList>
    </citation>
    <scope>NUCLEOTIDE SEQUENCE [LARGE SCALE GENOMIC DNA]</scope>
    <source>
        <strain evidence="3">CECT 7477</strain>
    </source>
</reference>
<evidence type="ECO:0000313" key="2">
    <source>
        <dbReference type="EMBL" id="MFC4097247.1"/>
    </source>
</evidence>
<dbReference type="InterPro" id="IPR004675">
    <property type="entry name" value="AhpD_core"/>
</dbReference>
<protein>
    <submittedName>
        <fullName evidence="2">Carboxymuconolactone decarboxylase family protein</fullName>
    </submittedName>
</protein>